<feature type="region of interest" description="Disordered" evidence="1">
    <location>
        <begin position="32"/>
        <end position="69"/>
    </location>
</feature>
<accession>A0A183TME3</accession>
<sequence length="201" mass="21462">MAHTDKLYGFCIYSIGQLDLVWDVRNNILIASTPSSPRHRKNSVTSRTRTSHSLEPRHNGAHGHMGSTSVTTPSFSVSNVSAEGTGIAGSGQDSQIKFAITSQSLNNQKASMDEQYMSGKATTFNSAAIYNPMPTVGGRSSELANTFFAVEHTLDIFGIDSSTLSLSTSSNCIITAVTKEPLELFAPCIAEGTAGVRRLTI</sequence>
<reference evidence="4" key="1">
    <citation type="submission" date="2016-06" db="UniProtKB">
        <authorList>
            <consortium name="WormBaseParasite"/>
        </authorList>
    </citation>
    <scope>IDENTIFICATION</scope>
</reference>
<evidence type="ECO:0000313" key="4">
    <source>
        <dbReference type="WBParaSite" id="SSLN_0001831101-mRNA-1"/>
    </source>
</evidence>
<evidence type="ECO:0000313" key="3">
    <source>
        <dbReference type="Proteomes" id="UP000275846"/>
    </source>
</evidence>
<reference evidence="2 3" key="2">
    <citation type="submission" date="2018-11" db="EMBL/GenBank/DDBJ databases">
        <authorList>
            <consortium name="Pathogen Informatics"/>
        </authorList>
    </citation>
    <scope>NUCLEOTIDE SEQUENCE [LARGE SCALE GENOMIC DNA]</scope>
    <source>
        <strain evidence="2 3">NST_G2</strain>
    </source>
</reference>
<dbReference type="AlphaFoldDB" id="A0A183TME3"/>
<evidence type="ECO:0000256" key="1">
    <source>
        <dbReference type="SAM" id="MobiDB-lite"/>
    </source>
</evidence>
<name>A0A183TME3_SCHSO</name>
<keyword evidence="3" id="KW-1185">Reference proteome</keyword>
<dbReference type="Proteomes" id="UP000275846">
    <property type="component" value="Unassembled WGS sequence"/>
</dbReference>
<dbReference type="EMBL" id="UYSU01042857">
    <property type="protein sequence ID" value="VDM04027.1"/>
    <property type="molecule type" value="Genomic_DNA"/>
</dbReference>
<organism evidence="4">
    <name type="scientific">Schistocephalus solidus</name>
    <name type="common">Tapeworm</name>
    <dbReference type="NCBI Taxonomy" id="70667"/>
    <lineage>
        <taxon>Eukaryota</taxon>
        <taxon>Metazoa</taxon>
        <taxon>Spiralia</taxon>
        <taxon>Lophotrochozoa</taxon>
        <taxon>Platyhelminthes</taxon>
        <taxon>Cestoda</taxon>
        <taxon>Eucestoda</taxon>
        <taxon>Diphyllobothriidea</taxon>
        <taxon>Diphyllobothriidae</taxon>
        <taxon>Schistocephalus</taxon>
    </lineage>
</organism>
<gene>
    <name evidence="2" type="ORF">SSLN_LOCUS17641</name>
</gene>
<evidence type="ECO:0000313" key="2">
    <source>
        <dbReference type="EMBL" id="VDM04027.1"/>
    </source>
</evidence>
<dbReference type="WBParaSite" id="SSLN_0001831101-mRNA-1">
    <property type="protein sequence ID" value="SSLN_0001831101-mRNA-1"/>
    <property type="gene ID" value="SSLN_0001831101"/>
</dbReference>
<protein>
    <submittedName>
        <fullName evidence="4">Nucleoporin_N domain-containing protein</fullName>
    </submittedName>
</protein>
<proteinExistence type="predicted"/>